<dbReference type="PANTHER" id="PTHR22955:SF77">
    <property type="entry name" value="ASPARTIC PUTATIVE DOMAIN-CONTAINING PROTEIN-RELATED"/>
    <property type="match status" value="1"/>
</dbReference>
<sequence length="201" mass="22903">MDELPPERAKELHQFLENFKSINSICIERCIAHPHAKRTELHGFADASEKCYRAVIYCRSYSSNGIPTAKLVTSKRRVSPVKSVTIPRLELCAVALLSKLIKRVVIALQVDSPPMYLWSYSAIVLAWIQKHPNILKTFVRNRVSTIQQLTSVEQWHHVPSSQNPADLISRGLDSSSLHHSSLWWTGPPLFSTRDMSFSEFH</sequence>
<dbReference type="AlphaFoldDB" id="A0A8T0FKM6"/>
<protein>
    <submittedName>
        <fullName evidence="1">Uncharacterized protein</fullName>
    </submittedName>
</protein>
<organism evidence="1 2">
    <name type="scientific">Argiope bruennichi</name>
    <name type="common">Wasp spider</name>
    <name type="synonym">Aranea bruennichi</name>
    <dbReference type="NCBI Taxonomy" id="94029"/>
    <lineage>
        <taxon>Eukaryota</taxon>
        <taxon>Metazoa</taxon>
        <taxon>Ecdysozoa</taxon>
        <taxon>Arthropoda</taxon>
        <taxon>Chelicerata</taxon>
        <taxon>Arachnida</taxon>
        <taxon>Araneae</taxon>
        <taxon>Araneomorphae</taxon>
        <taxon>Entelegynae</taxon>
        <taxon>Araneoidea</taxon>
        <taxon>Araneidae</taxon>
        <taxon>Argiope</taxon>
    </lineage>
</organism>
<dbReference type="InterPro" id="IPR008042">
    <property type="entry name" value="Retrotrans_Pao"/>
</dbReference>
<evidence type="ECO:0000313" key="2">
    <source>
        <dbReference type="Proteomes" id="UP000807504"/>
    </source>
</evidence>
<dbReference type="PANTHER" id="PTHR22955">
    <property type="entry name" value="RETROTRANSPOSON"/>
    <property type="match status" value="1"/>
</dbReference>
<proteinExistence type="predicted"/>
<reference evidence="1" key="2">
    <citation type="submission" date="2020-06" db="EMBL/GenBank/DDBJ databases">
        <authorList>
            <person name="Sheffer M."/>
        </authorList>
    </citation>
    <scope>NUCLEOTIDE SEQUENCE</scope>
</reference>
<dbReference type="EMBL" id="JABXBU010000011">
    <property type="protein sequence ID" value="KAF8790925.1"/>
    <property type="molecule type" value="Genomic_DNA"/>
</dbReference>
<keyword evidence="2" id="KW-1185">Reference proteome</keyword>
<dbReference type="Proteomes" id="UP000807504">
    <property type="component" value="Unassembled WGS sequence"/>
</dbReference>
<dbReference type="Pfam" id="PF05380">
    <property type="entry name" value="Peptidase_A17"/>
    <property type="match status" value="1"/>
</dbReference>
<gene>
    <name evidence="1" type="ORF">HNY73_005868</name>
</gene>
<reference evidence="1" key="1">
    <citation type="journal article" date="2020" name="bioRxiv">
        <title>Chromosome-level reference genome of the European wasp spider Argiope bruennichi: a resource for studies on range expansion and evolutionary adaptation.</title>
        <authorList>
            <person name="Sheffer M.M."/>
            <person name="Hoppe A."/>
            <person name="Krehenwinkel H."/>
            <person name="Uhl G."/>
            <person name="Kuss A.W."/>
            <person name="Jensen L."/>
            <person name="Jensen C."/>
            <person name="Gillespie R.G."/>
            <person name="Hoff K.J."/>
            <person name="Prost S."/>
        </authorList>
    </citation>
    <scope>NUCLEOTIDE SEQUENCE</scope>
</reference>
<comment type="caution">
    <text evidence="1">The sequence shown here is derived from an EMBL/GenBank/DDBJ whole genome shotgun (WGS) entry which is preliminary data.</text>
</comment>
<name>A0A8T0FKM6_ARGBR</name>
<accession>A0A8T0FKM6</accession>
<evidence type="ECO:0000313" key="1">
    <source>
        <dbReference type="EMBL" id="KAF8790925.1"/>
    </source>
</evidence>